<proteinExistence type="predicted"/>
<evidence type="ECO:0000256" key="1">
    <source>
        <dbReference type="SAM" id="MobiDB-lite"/>
    </source>
</evidence>
<feature type="chain" id="PRO_5045417919" description="Lipoprotein" evidence="2">
    <location>
        <begin position="18"/>
        <end position="155"/>
    </location>
</feature>
<feature type="region of interest" description="Disordered" evidence="1">
    <location>
        <begin position="21"/>
        <end position="123"/>
    </location>
</feature>
<dbReference type="RefSeq" id="WP_345082353.1">
    <property type="nucleotide sequence ID" value="NZ_BAAAWG010000006.1"/>
</dbReference>
<protein>
    <recommendedName>
        <fullName evidence="5">Lipoprotein</fullName>
    </recommendedName>
</protein>
<comment type="caution">
    <text evidence="3">The sequence shown here is derived from an EMBL/GenBank/DDBJ whole genome shotgun (WGS) entry which is preliminary data.</text>
</comment>
<evidence type="ECO:0000313" key="4">
    <source>
        <dbReference type="Proteomes" id="UP001596241"/>
    </source>
</evidence>
<organism evidence="3 4">
    <name type="scientific">Streptomyces ramulosus</name>
    <dbReference type="NCBI Taxonomy" id="47762"/>
    <lineage>
        <taxon>Bacteria</taxon>
        <taxon>Bacillati</taxon>
        <taxon>Actinomycetota</taxon>
        <taxon>Actinomycetes</taxon>
        <taxon>Kitasatosporales</taxon>
        <taxon>Streptomycetaceae</taxon>
        <taxon>Streptomyces</taxon>
    </lineage>
</organism>
<feature type="compositionally biased region" description="Low complexity" evidence="1">
    <location>
        <begin position="109"/>
        <end position="120"/>
    </location>
</feature>
<dbReference type="EMBL" id="JBHSPW010000001">
    <property type="protein sequence ID" value="MFC5891262.1"/>
    <property type="molecule type" value="Genomic_DNA"/>
</dbReference>
<sequence>MSALVLLSVMVAATTTGCVTLPSRPAPTGHHPPPPAPTGRPGPAVPLPPQDRIGPVTTQPAPRQPDAAHRATPPPGRLPHHDGGARGGAGGGARPLPPPAGTSSRERAPAPSAPSRLPRLGDGLSAGAELCALGRKYGRWHRDAAAMRICRQTYG</sequence>
<evidence type="ECO:0008006" key="5">
    <source>
        <dbReference type="Google" id="ProtNLM"/>
    </source>
</evidence>
<keyword evidence="4" id="KW-1185">Reference proteome</keyword>
<dbReference type="Proteomes" id="UP001596241">
    <property type="component" value="Unassembled WGS sequence"/>
</dbReference>
<evidence type="ECO:0000256" key="2">
    <source>
        <dbReference type="SAM" id="SignalP"/>
    </source>
</evidence>
<name>A0ABW1F9Z8_9ACTN</name>
<keyword evidence="2" id="KW-0732">Signal</keyword>
<feature type="signal peptide" evidence="2">
    <location>
        <begin position="1"/>
        <end position="17"/>
    </location>
</feature>
<feature type="compositionally biased region" description="Pro residues" evidence="1">
    <location>
        <begin position="30"/>
        <end position="49"/>
    </location>
</feature>
<reference evidence="4" key="1">
    <citation type="journal article" date="2019" name="Int. J. Syst. Evol. Microbiol.">
        <title>The Global Catalogue of Microorganisms (GCM) 10K type strain sequencing project: providing services to taxonomists for standard genome sequencing and annotation.</title>
        <authorList>
            <consortium name="The Broad Institute Genomics Platform"/>
            <consortium name="The Broad Institute Genome Sequencing Center for Infectious Disease"/>
            <person name="Wu L."/>
            <person name="Ma J."/>
        </authorList>
    </citation>
    <scope>NUCLEOTIDE SEQUENCE [LARGE SCALE GENOMIC DNA]</scope>
    <source>
        <strain evidence="4">CGMCC 1.15809</strain>
    </source>
</reference>
<accession>A0ABW1F9Z8</accession>
<gene>
    <name evidence="3" type="ORF">ACFP3M_00265</name>
</gene>
<evidence type="ECO:0000313" key="3">
    <source>
        <dbReference type="EMBL" id="MFC5891262.1"/>
    </source>
</evidence>